<evidence type="ECO:0000313" key="2">
    <source>
        <dbReference type="EMBL" id="CAI5452649.1"/>
    </source>
</evidence>
<comment type="caution">
    <text evidence="2">The sequence shown here is derived from an EMBL/GenBank/DDBJ whole genome shotgun (WGS) entry which is preliminary data.</text>
</comment>
<dbReference type="AlphaFoldDB" id="A0A9P1N7I9"/>
<dbReference type="OrthoDB" id="504708at2759"/>
<dbReference type="InterPro" id="IPR036383">
    <property type="entry name" value="TSP1_rpt_sf"/>
</dbReference>
<organism evidence="2 3">
    <name type="scientific">Caenorhabditis angaria</name>
    <dbReference type="NCBI Taxonomy" id="860376"/>
    <lineage>
        <taxon>Eukaryota</taxon>
        <taxon>Metazoa</taxon>
        <taxon>Ecdysozoa</taxon>
        <taxon>Nematoda</taxon>
        <taxon>Chromadorea</taxon>
        <taxon>Rhabditida</taxon>
        <taxon>Rhabditina</taxon>
        <taxon>Rhabditomorpha</taxon>
        <taxon>Rhabditoidea</taxon>
        <taxon>Rhabditidae</taxon>
        <taxon>Peloderinae</taxon>
        <taxon>Caenorhabditis</taxon>
    </lineage>
</organism>
<protein>
    <submittedName>
        <fullName evidence="2">Uncharacterized protein</fullName>
    </submittedName>
</protein>
<accession>A0A9P1N7I9</accession>
<dbReference type="Proteomes" id="UP001152747">
    <property type="component" value="Unassembled WGS sequence"/>
</dbReference>
<proteinExistence type="predicted"/>
<dbReference type="Pfam" id="PF00090">
    <property type="entry name" value="TSP_1"/>
    <property type="match status" value="1"/>
</dbReference>
<keyword evidence="3" id="KW-1185">Reference proteome</keyword>
<sequence length="172" mass="18776">MQSSLVLLISSLAFCTAGPLAVNLNDQAAVDLGSYDRARFELVETFHPLQIASAVSNDQIAEAIRAKAAGVRQQTDQQVAISIETPTEFTSPNRPERLAFGEWTEWTAWSICQNGEKSRVRTCVSRRPALKVVCHGESIEIAKCFVNAAEGHVAVASDPWSIEREISGDFKA</sequence>
<dbReference type="InterPro" id="IPR000884">
    <property type="entry name" value="TSP1_rpt"/>
</dbReference>
<dbReference type="EMBL" id="CANHGI010000005">
    <property type="protein sequence ID" value="CAI5452649.1"/>
    <property type="molecule type" value="Genomic_DNA"/>
</dbReference>
<keyword evidence="1" id="KW-0732">Signal</keyword>
<gene>
    <name evidence="2" type="ORF">CAMP_LOCUS15286</name>
</gene>
<evidence type="ECO:0000313" key="3">
    <source>
        <dbReference type="Proteomes" id="UP001152747"/>
    </source>
</evidence>
<name>A0A9P1N7I9_9PELO</name>
<feature type="chain" id="PRO_5040429418" evidence="1">
    <location>
        <begin position="18"/>
        <end position="172"/>
    </location>
</feature>
<dbReference type="PROSITE" id="PS50092">
    <property type="entry name" value="TSP1"/>
    <property type="match status" value="1"/>
</dbReference>
<evidence type="ECO:0000256" key="1">
    <source>
        <dbReference type="SAM" id="SignalP"/>
    </source>
</evidence>
<dbReference type="Gene3D" id="2.20.100.10">
    <property type="entry name" value="Thrombospondin type-1 (TSP1) repeat"/>
    <property type="match status" value="1"/>
</dbReference>
<feature type="signal peptide" evidence="1">
    <location>
        <begin position="1"/>
        <end position="17"/>
    </location>
</feature>
<dbReference type="SUPFAM" id="SSF82895">
    <property type="entry name" value="TSP-1 type 1 repeat"/>
    <property type="match status" value="1"/>
</dbReference>
<reference evidence="2" key="1">
    <citation type="submission" date="2022-11" db="EMBL/GenBank/DDBJ databases">
        <authorList>
            <person name="Kikuchi T."/>
        </authorList>
    </citation>
    <scope>NUCLEOTIDE SEQUENCE</scope>
    <source>
        <strain evidence="2">PS1010</strain>
    </source>
</reference>